<dbReference type="AlphaFoldDB" id="A0A0L6CHV2"/>
<dbReference type="SUPFAM" id="SSF56300">
    <property type="entry name" value="Metallo-dependent phosphatases"/>
    <property type="match status" value="1"/>
</dbReference>
<reference evidence="8" key="1">
    <citation type="submission" date="2015-03" db="EMBL/GenBank/DDBJ databases">
        <title>Luteipulveratus halotolerans sp. nov., a novel actinobacterium (Dermacoccaceae) from Sarawak, Malaysia.</title>
        <authorList>
            <person name="Juboi H."/>
            <person name="Basik A."/>
            <person name="Shamsul S.S."/>
            <person name="Arnold P."/>
            <person name="Schmitt E.K."/>
            <person name="Sanglier J.-J."/>
            <person name="Yeo T."/>
        </authorList>
    </citation>
    <scope>NUCLEOTIDE SEQUENCE [LARGE SCALE GENOMIC DNA]</scope>
    <source>
        <strain evidence="8">C296001</strain>
    </source>
</reference>
<evidence type="ECO:0000313" key="8">
    <source>
        <dbReference type="Proteomes" id="UP000037397"/>
    </source>
</evidence>
<dbReference type="Proteomes" id="UP000037397">
    <property type="component" value="Unassembled WGS sequence"/>
</dbReference>
<sequence length="760" mass="79623">MAFPHPSTRGHAPVLYGSYGRPGCTLSARDEETAMTGPAYSSSGVTRRRLLAMGGALSAGALLPQAGAAAAAAAPTLRFAMVTDTHANVTLPQRSADLRRALDVVSSLRPDVVLHCGDITDYGAGDEFAAYRASVPNGLWDRMKHVPGNHESRWDATGLADYRRWFGPEWSSFAVGGVHFAGLAPVQLLQEPGYFGREGLDRVRAALSEARTGTPAVCFLHYPLGGRNYFVNDTDDVLTVIQQYSVRAVLAGHVHQESVSRFNGLTQVSGINTYNGPSFYWFERTTDGGSLTVTRWTVPAVGEPTQQAVTSIDLAPGQNGLDVRPAQVAAVPGPEQVTVSARFGQETPASVSAQLYPQGVFGGTSDGQWTPLVAGAGATWSATLPSAALVPGEHRVQIRSVSGDGARYESVARMTITAPGPRIAWSHRLDGAVQGGLLGVPEGVVAATTTGEIARLETTEHSARPRWSRRVGPVLRAPAALDEGRLVVPSIDHNLYALRTEDGALAWRSDLGAPVAATPTVAPVDGEPTVLVAAGNRLHALTSDGRQRWAVDNGGMFAGRAACDGTRVVVGSGDGLVRAYDARTGARLWTFETNTRTAPYQRLIYGAWGDTIELLPGGGVLVSTVSGAVALDAATGAVRWRRAGSYIYTPALVTEHGCLLVTEFGIPSCVDPTTGATRWSGASVVPRSFEAGPVRDGSNALLLGAAGLLARIDLATGASTPLLQTSTANTFATPVIVGAGGQRALVAGYQDGVVRAITGW</sequence>
<keyword evidence="8" id="KW-1185">Reference proteome</keyword>
<comment type="similarity">
    <text evidence="4">Belongs to the cyclic nucleotide phosphodiesterase class-III family.</text>
</comment>
<dbReference type="InterPro" id="IPR006311">
    <property type="entry name" value="TAT_signal"/>
</dbReference>
<keyword evidence="3" id="KW-0408">Iron</keyword>
<comment type="caution">
    <text evidence="7">The sequence shown here is derived from an EMBL/GenBank/DDBJ whole genome shotgun (WGS) entry which is preliminary data.</text>
</comment>
<dbReference type="PANTHER" id="PTHR42988:SF2">
    <property type="entry name" value="CYCLIC NUCLEOTIDE PHOSPHODIESTERASE CBUA0032-RELATED"/>
    <property type="match status" value="1"/>
</dbReference>
<name>A0A0L6CHV2_9MICO</name>
<dbReference type="InterPro" id="IPR050884">
    <property type="entry name" value="CNP_phosphodiesterase-III"/>
</dbReference>
<dbReference type="InterPro" id="IPR018391">
    <property type="entry name" value="PQQ_b-propeller_rpt"/>
</dbReference>
<gene>
    <name evidence="7" type="ORF">VV01_07990</name>
</gene>
<dbReference type="GO" id="GO:0016787">
    <property type="term" value="F:hydrolase activity"/>
    <property type="evidence" value="ECO:0007669"/>
    <property type="project" value="UniProtKB-KW"/>
</dbReference>
<dbReference type="InterPro" id="IPR004843">
    <property type="entry name" value="Calcineurin-like_PHP"/>
</dbReference>
<dbReference type="PANTHER" id="PTHR42988">
    <property type="entry name" value="PHOSPHOHYDROLASE"/>
    <property type="match status" value="1"/>
</dbReference>
<evidence type="ECO:0000256" key="4">
    <source>
        <dbReference type="ARBA" id="ARBA00025742"/>
    </source>
</evidence>
<dbReference type="SUPFAM" id="SSF50998">
    <property type="entry name" value="Quinoprotein alcohol dehydrogenase-like"/>
    <property type="match status" value="1"/>
</dbReference>
<protein>
    <submittedName>
        <fullName evidence="7">Uncharacterized protein</fullName>
    </submittedName>
</protein>
<keyword evidence="1" id="KW-0479">Metal-binding</keyword>
<dbReference type="InterPro" id="IPR011047">
    <property type="entry name" value="Quinoprotein_ADH-like_sf"/>
</dbReference>
<evidence type="ECO:0000256" key="3">
    <source>
        <dbReference type="ARBA" id="ARBA00023004"/>
    </source>
</evidence>
<keyword evidence="2" id="KW-0378">Hydrolase</keyword>
<dbReference type="PROSITE" id="PS51318">
    <property type="entry name" value="TAT"/>
    <property type="match status" value="1"/>
</dbReference>
<feature type="domain" description="Pyrrolo-quinoline quinone repeat" evidence="6">
    <location>
        <begin position="523"/>
        <end position="642"/>
    </location>
</feature>
<dbReference type="InterPro" id="IPR029052">
    <property type="entry name" value="Metallo-depent_PP-like"/>
</dbReference>
<evidence type="ECO:0000259" key="5">
    <source>
        <dbReference type="Pfam" id="PF00149"/>
    </source>
</evidence>
<dbReference type="GO" id="GO:0046872">
    <property type="term" value="F:metal ion binding"/>
    <property type="evidence" value="ECO:0007669"/>
    <property type="project" value="UniProtKB-KW"/>
</dbReference>
<organism evidence="7 8">
    <name type="scientific">Luteipulveratus halotolerans</name>
    <dbReference type="NCBI Taxonomy" id="1631356"/>
    <lineage>
        <taxon>Bacteria</taxon>
        <taxon>Bacillati</taxon>
        <taxon>Actinomycetota</taxon>
        <taxon>Actinomycetes</taxon>
        <taxon>Micrococcales</taxon>
        <taxon>Dermacoccaceae</taxon>
        <taxon>Luteipulveratus</taxon>
    </lineage>
</organism>
<dbReference type="SMART" id="SM00564">
    <property type="entry name" value="PQQ"/>
    <property type="match status" value="4"/>
</dbReference>
<evidence type="ECO:0000256" key="1">
    <source>
        <dbReference type="ARBA" id="ARBA00022723"/>
    </source>
</evidence>
<dbReference type="InterPro" id="IPR002372">
    <property type="entry name" value="PQQ_rpt_dom"/>
</dbReference>
<dbReference type="Pfam" id="PF00149">
    <property type="entry name" value="Metallophos"/>
    <property type="match status" value="1"/>
</dbReference>
<dbReference type="InterPro" id="IPR015943">
    <property type="entry name" value="WD40/YVTN_repeat-like_dom_sf"/>
</dbReference>
<dbReference type="Gene3D" id="2.130.10.10">
    <property type="entry name" value="YVTN repeat-like/Quinoprotein amine dehydrogenase"/>
    <property type="match status" value="1"/>
</dbReference>
<accession>A0A0L6CHV2</accession>
<dbReference type="PATRIC" id="fig|1631356.3.peg.1549"/>
<dbReference type="EMBL" id="LAIR01000002">
    <property type="protein sequence ID" value="KNX37098.1"/>
    <property type="molecule type" value="Genomic_DNA"/>
</dbReference>
<dbReference type="STRING" id="1631356.VV01_07990"/>
<dbReference type="Pfam" id="PF13360">
    <property type="entry name" value="PQQ_2"/>
    <property type="match status" value="1"/>
</dbReference>
<evidence type="ECO:0000313" key="7">
    <source>
        <dbReference type="EMBL" id="KNX37098.1"/>
    </source>
</evidence>
<evidence type="ECO:0000256" key="2">
    <source>
        <dbReference type="ARBA" id="ARBA00022801"/>
    </source>
</evidence>
<feature type="domain" description="Calcineurin-like phosphoesterase" evidence="5">
    <location>
        <begin position="77"/>
        <end position="256"/>
    </location>
</feature>
<dbReference type="Gene3D" id="3.60.21.10">
    <property type="match status" value="1"/>
</dbReference>
<evidence type="ECO:0000259" key="6">
    <source>
        <dbReference type="Pfam" id="PF13360"/>
    </source>
</evidence>
<proteinExistence type="inferred from homology"/>